<reference evidence="1 2" key="1">
    <citation type="submission" date="2019-09" db="EMBL/GenBank/DDBJ databases">
        <title>Draft genome sequences of 48 bacterial type strains from the CCUG.</title>
        <authorList>
            <person name="Tunovic T."/>
            <person name="Pineiro-Iglesias B."/>
            <person name="Unosson C."/>
            <person name="Inganas E."/>
            <person name="Ohlen M."/>
            <person name="Cardew S."/>
            <person name="Jensie-Markopoulos S."/>
            <person name="Salva-Serra F."/>
            <person name="Jaen-Luchoro D."/>
            <person name="Karlsson R."/>
            <person name="Svensson-Stadler L."/>
            <person name="Chun J."/>
            <person name="Moore E."/>
        </authorList>
    </citation>
    <scope>NUCLEOTIDE SEQUENCE [LARGE SCALE GENOMIC DNA]</scope>
    <source>
        <strain evidence="1 2">CCUG 30977</strain>
    </source>
</reference>
<dbReference type="SUPFAM" id="SSF52151">
    <property type="entry name" value="FabD/lysophospholipase-like"/>
    <property type="match status" value="1"/>
</dbReference>
<comment type="caution">
    <text evidence="1">The sequence shown here is derived from an EMBL/GenBank/DDBJ whole genome shotgun (WGS) entry which is preliminary data.</text>
</comment>
<dbReference type="Proteomes" id="UP000430120">
    <property type="component" value="Unassembled WGS sequence"/>
</dbReference>
<dbReference type="InterPro" id="IPR016035">
    <property type="entry name" value="Acyl_Trfase/lysoPLipase"/>
</dbReference>
<protein>
    <submittedName>
        <fullName evidence="1">Phospholipase</fullName>
    </submittedName>
</protein>
<dbReference type="OrthoDB" id="8586159at2"/>
<organism evidence="1 2">
    <name type="scientific">Ideonella dechloratans</name>
    <dbReference type="NCBI Taxonomy" id="36863"/>
    <lineage>
        <taxon>Bacteria</taxon>
        <taxon>Pseudomonadati</taxon>
        <taxon>Pseudomonadota</taxon>
        <taxon>Betaproteobacteria</taxon>
        <taxon>Burkholderiales</taxon>
        <taxon>Sphaerotilaceae</taxon>
        <taxon>Ideonella</taxon>
    </lineage>
</organism>
<dbReference type="AlphaFoldDB" id="A0A643FAU3"/>
<dbReference type="EMBL" id="VZPB01000052">
    <property type="protein sequence ID" value="KAB0577050.1"/>
    <property type="molecule type" value="Genomic_DNA"/>
</dbReference>
<evidence type="ECO:0000313" key="2">
    <source>
        <dbReference type="Proteomes" id="UP000430120"/>
    </source>
</evidence>
<evidence type="ECO:0000313" key="1">
    <source>
        <dbReference type="EMBL" id="KAB0577050.1"/>
    </source>
</evidence>
<gene>
    <name evidence="1" type="ORF">F7Q92_17185</name>
</gene>
<sequence length="367" mass="40550">MKALRILAGPAALARLRQGPLTPAEVRVVPGAAGGPKGLILGPLDQFLFGDWLPRGGHTVHLLGASIGAWRMTAACMPDPVVALQRLAEDYITQRYAHAPGKSPLPGHVSAVFGAKLQEHFGGQEAALLAHPRYRLHVFTSHGRRWLRRETARWRTGLGYGAAFVSNLVARPALGGWLERVVFSDPRDALPLPLHDFRGQQVALSLQNLIPAVLASCSIPFWLEAVHDIPGAPRGAYWDGGITDYHLHLRYDRLLAGDAGQGGDPGWVLYPHFQPTLVPGWLDKAWRWRHRATPALDRVVVLAPRPEWLATLPGERLPSREDFKAYLDDDAAREKAWRRAVSESQRLADEFQAWVEGRATPELQPLP</sequence>
<dbReference type="RefSeq" id="WP_151125319.1">
    <property type="nucleotide sequence ID" value="NZ_CP088081.1"/>
</dbReference>
<keyword evidence="2" id="KW-1185">Reference proteome</keyword>
<proteinExistence type="predicted"/>
<accession>A0A643FAU3</accession>
<name>A0A643FAU3_IDEDE</name>